<name>A0A9P7EXE2_9AGAM</name>
<sequence>MSKERAMDDDDEDLARSIFQLTLEHRTQNWRVSEAKQVASRSTSDDTTRASRERSVVIQDQESEDYRRLYLLDIELHARLRGVTNTVNKLDSSDGQQVLTMLTEECNWMKKAQEENCGMHFFNHCMRLEMQWGVS</sequence>
<dbReference type="AlphaFoldDB" id="A0A9P7EXE2"/>
<proteinExistence type="predicted"/>
<evidence type="ECO:0000313" key="3">
    <source>
        <dbReference type="Proteomes" id="UP000823399"/>
    </source>
</evidence>
<evidence type="ECO:0000313" key="2">
    <source>
        <dbReference type="EMBL" id="KAG2094401.1"/>
    </source>
</evidence>
<feature type="region of interest" description="Disordered" evidence="1">
    <location>
        <begin position="32"/>
        <end position="57"/>
    </location>
</feature>
<accession>A0A9P7EXE2</accession>
<gene>
    <name evidence="2" type="ORF">F5147DRAFT_657166</name>
</gene>
<dbReference type="RefSeq" id="XP_041287521.1">
    <property type="nucleotide sequence ID" value="XM_041434227.1"/>
</dbReference>
<dbReference type="GeneID" id="64696486"/>
<comment type="caution">
    <text evidence="2">The sequence shown here is derived from an EMBL/GenBank/DDBJ whole genome shotgun (WGS) entry which is preliminary data.</text>
</comment>
<dbReference type="Proteomes" id="UP000823399">
    <property type="component" value="Unassembled WGS sequence"/>
</dbReference>
<evidence type="ECO:0000256" key="1">
    <source>
        <dbReference type="SAM" id="MobiDB-lite"/>
    </source>
</evidence>
<dbReference type="OrthoDB" id="2645867at2759"/>
<dbReference type="EMBL" id="JABBWM010000079">
    <property type="protein sequence ID" value="KAG2094401.1"/>
    <property type="molecule type" value="Genomic_DNA"/>
</dbReference>
<keyword evidence="3" id="KW-1185">Reference proteome</keyword>
<organism evidence="2 3">
    <name type="scientific">Suillus discolor</name>
    <dbReference type="NCBI Taxonomy" id="1912936"/>
    <lineage>
        <taxon>Eukaryota</taxon>
        <taxon>Fungi</taxon>
        <taxon>Dikarya</taxon>
        <taxon>Basidiomycota</taxon>
        <taxon>Agaricomycotina</taxon>
        <taxon>Agaricomycetes</taxon>
        <taxon>Agaricomycetidae</taxon>
        <taxon>Boletales</taxon>
        <taxon>Suillineae</taxon>
        <taxon>Suillaceae</taxon>
        <taxon>Suillus</taxon>
    </lineage>
</organism>
<protein>
    <submittedName>
        <fullName evidence="2">Uncharacterized protein</fullName>
    </submittedName>
</protein>
<reference evidence="2" key="1">
    <citation type="journal article" date="2020" name="New Phytol.">
        <title>Comparative genomics reveals dynamic genome evolution in host specialist ectomycorrhizal fungi.</title>
        <authorList>
            <person name="Lofgren L.A."/>
            <person name="Nguyen N.H."/>
            <person name="Vilgalys R."/>
            <person name="Ruytinx J."/>
            <person name="Liao H.L."/>
            <person name="Branco S."/>
            <person name="Kuo A."/>
            <person name="LaButti K."/>
            <person name="Lipzen A."/>
            <person name="Andreopoulos W."/>
            <person name="Pangilinan J."/>
            <person name="Riley R."/>
            <person name="Hundley H."/>
            <person name="Na H."/>
            <person name="Barry K."/>
            <person name="Grigoriev I.V."/>
            <person name="Stajich J.E."/>
            <person name="Kennedy P.G."/>
        </authorList>
    </citation>
    <scope>NUCLEOTIDE SEQUENCE</scope>
    <source>
        <strain evidence="2">FC423</strain>
    </source>
</reference>
<feature type="compositionally biased region" description="Basic and acidic residues" evidence="1">
    <location>
        <begin position="43"/>
        <end position="55"/>
    </location>
</feature>